<organism evidence="4 6">
    <name type="scientific">Pseudoalteromonas citrea</name>
    <dbReference type="NCBI Taxonomy" id="43655"/>
    <lineage>
        <taxon>Bacteria</taxon>
        <taxon>Pseudomonadati</taxon>
        <taxon>Pseudomonadota</taxon>
        <taxon>Gammaproteobacteria</taxon>
        <taxon>Alteromonadales</taxon>
        <taxon>Pseudoalteromonadaceae</taxon>
        <taxon>Pseudoalteromonas</taxon>
    </lineage>
</organism>
<dbReference type="Gene3D" id="3.30.559.10">
    <property type="entry name" value="Chloramphenicol acetyltransferase-like domain"/>
    <property type="match status" value="1"/>
</dbReference>
<dbReference type="Proteomes" id="UP000305730">
    <property type="component" value="Unassembled WGS sequence"/>
</dbReference>
<dbReference type="InterPro" id="IPR045851">
    <property type="entry name" value="AMP-bd_C_sf"/>
</dbReference>
<dbReference type="GO" id="GO:0044550">
    <property type="term" value="P:secondary metabolite biosynthetic process"/>
    <property type="evidence" value="ECO:0007669"/>
    <property type="project" value="TreeGrafter"/>
</dbReference>
<dbReference type="SUPFAM" id="SSF47336">
    <property type="entry name" value="ACP-like"/>
    <property type="match status" value="1"/>
</dbReference>
<dbReference type="InterPro" id="IPR023213">
    <property type="entry name" value="CAT-like_dom_sf"/>
</dbReference>
<dbReference type="EMBL" id="PNCK01000072">
    <property type="protein sequence ID" value="TMP40617.1"/>
    <property type="molecule type" value="Genomic_DNA"/>
</dbReference>
<dbReference type="Gene3D" id="3.30.559.30">
    <property type="entry name" value="Nonribosomal peptide synthetase, condensation domain"/>
    <property type="match status" value="1"/>
</dbReference>
<protein>
    <recommendedName>
        <fullName evidence="7">Carrier domain-containing protein</fullName>
    </recommendedName>
</protein>
<dbReference type="OrthoDB" id="6276316at2"/>
<dbReference type="InterPro" id="IPR001242">
    <property type="entry name" value="Condensation_dom"/>
</dbReference>
<proteinExistence type="predicted"/>
<evidence type="ECO:0000313" key="4">
    <source>
        <dbReference type="EMBL" id="TMP59905.1"/>
    </source>
</evidence>
<dbReference type="PROSITE" id="PS00455">
    <property type="entry name" value="AMP_BINDING"/>
    <property type="match status" value="1"/>
</dbReference>
<feature type="domain" description="AMP-dependent synthetase/ligase" evidence="1">
    <location>
        <begin position="30"/>
        <end position="386"/>
    </location>
</feature>
<reference evidence="5 6" key="2">
    <citation type="submission" date="2019-06" db="EMBL/GenBank/DDBJ databases">
        <title>Co-occurence of chitin degradation, pigmentation and bioactivity in marine Pseudoalteromonas.</title>
        <authorList>
            <person name="Sonnenschein E.C."/>
            <person name="Bech P.K."/>
        </authorList>
    </citation>
    <scope>NUCLEOTIDE SEQUENCE [LARGE SCALE GENOMIC DNA]</scope>
    <source>
        <strain evidence="6">S2231</strain>
        <strain evidence="3 5">S2233</strain>
    </source>
</reference>
<dbReference type="GO" id="GO:0031177">
    <property type="term" value="F:phosphopantetheine binding"/>
    <property type="evidence" value="ECO:0007669"/>
    <property type="project" value="TreeGrafter"/>
</dbReference>
<dbReference type="RefSeq" id="WP_138598015.1">
    <property type="nucleotide sequence ID" value="NZ_PNCK01000072.1"/>
</dbReference>
<dbReference type="SUPFAM" id="SSF52777">
    <property type="entry name" value="CoA-dependent acyltransferases"/>
    <property type="match status" value="2"/>
</dbReference>
<dbReference type="Pfam" id="PF00668">
    <property type="entry name" value="Condensation"/>
    <property type="match status" value="1"/>
</dbReference>
<evidence type="ECO:0000313" key="5">
    <source>
        <dbReference type="Proteomes" id="UP000305730"/>
    </source>
</evidence>
<dbReference type="Proteomes" id="UP000307706">
    <property type="component" value="Unassembled WGS sequence"/>
</dbReference>
<dbReference type="PANTHER" id="PTHR45527">
    <property type="entry name" value="NONRIBOSOMAL PEPTIDE SYNTHETASE"/>
    <property type="match status" value="1"/>
</dbReference>
<dbReference type="Gene3D" id="3.30.300.30">
    <property type="match status" value="1"/>
</dbReference>
<dbReference type="GO" id="GO:0005737">
    <property type="term" value="C:cytoplasm"/>
    <property type="evidence" value="ECO:0007669"/>
    <property type="project" value="TreeGrafter"/>
</dbReference>
<dbReference type="InterPro" id="IPR036736">
    <property type="entry name" value="ACP-like_sf"/>
</dbReference>
<dbReference type="InterPro" id="IPR000873">
    <property type="entry name" value="AMP-dep_synth/lig_dom"/>
</dbReference>
<comment type="caution">
    <text evidence="4">The sequence shown here is derived from an EMBL/GenBank/DDBJ whole genome shotgun (WGS) entry which is preliminary data.</text>
</comment>
<dbReference type="SUPFAM" id="SSF56801">
    <property type="entry name" value="Acetyl-CoA synthetase-like"/>
    <property type="match status" value="1"/>
</dbReference>
<evidence type="ECO:0000259" key="2">
    <source>
        <dbReference type="Pfam" id="PF00668"/>
    </source>
</evidence>
<dbReference type="PANTHER" id="PTHR45527:SF1">
    <property type="entry name" value="FATTY ACID SYNTHASE"/>
    <property type="match status" value="1"/>
</dbReference>
<evidence type="ECO:0000259" key="1">
    <source>
        <dbReference type="Pfam" id="PF00501"/>
    </source>
</evidence>
<evidence type="ECO:0008006" key="7">
    <source>
        <dbReference type="Google" id="ProtNLM"/>
    </source>
</evidence>
<evidence type="ECO:0000313" key="3">
    <source>
        <dbReference type="EMBL" id="TMP40617.1"/>
    </source>
</evidence>
<dbReference type="Pfam" id="PF00501">
    <property type="entry name" value="AMP-binding"/>
    <property type="match status" value="1"/>
</dbReference>
<dbReference type="InterPro" id="IPR042099">
    <property type="entry name" value="ANL_N_sf"/>
</dbReference>
<dbReference type="AlphaFoldDB" id="A0A5S3XQN4"/>
<reference evidence="4 6" key="1">
    <citation type="submission" date="2017-12" db="EMBL/GenBank/DDBJ databases">
        <authorList>
            <person name="Paulsen S."/>
            <person name="Gram L.K."/>
        </authorList>
    </citation>
    <scope>NUCLEOTIDE SEQUENCE [LARGE SCALE GENOMIC DNA]</scope>
    <source>
        <strain evidence="4 6">S2231</strain>
        <strain evidence="3">S2233</strain>
    </source>
</reference>
<evidence type="ECO:0000313" key="6">
    <source>
        <dbReference type="Proteomes" id="UP000307706"/>
    </source>
</evidence>
<dbReference type="InterPro" id="IPR020845">
    <property type="entry name" value="AMP-binding_CS"/>
</dbReference>
<dbReference type="GO" id="GO:0003824">
    <property type="term" value="F:catalytic activity"/>
    <property type="evidence" value="ECO:0007669"/>
    <property type="project" value="InterPro"/>
</dbReference>
<accession>A0A5S3XQN4</accession>
<dbReference type="EMBL" id="PNCL01000037">
    <property type="protein sequence ID" value="TMP59905.1"/>
    <property type="molecule type" value="Genomic_DNA"/>
</dbReference>
<dbReference type="Gene3D" id="3.40.50.12780">
    <property type="entry name" value="N-terminal domain of ligase-like"/>
    <property type="match status" value="1"/>
</dbReference>
<dbReference type="CDD" id="cd05930">
    <property type="entry name" value="A_NRPS"/>
    <property type="match status" value="1"/>
</dbReference>
<gene>
    <name evidence="4" type="ORF">CWB96_08150</name>
    <name evidence="3" type="ORF">CWB97_17700</name>
</gene>
<feature type="domain" description="Condensation" evidence="2">
    <location>
        <begin position="637"/>
        <end position="1042"/>
    </location>
</feature>
<keyword evidence="5" id="KW-1185">Reference proteome</keyword>
<reference evidence="4" key="3">
    <citation type="submission" date="2019-09" db="EMBL/GenBank/DDBJ databases">
        <title>Co-occurence of chitin degradation, pigmentation and bioactivity in marine Pseudoalteromonas.</title>
        <authorList>
            <person name="Sonnenschein E.C."/>
            <person name="Bech P.K."/>
        </authorList>
    </citation>
    <scope>NUCLEOTIDE SEQUENCE</scope>
    <source>
        <strain evidence="4">S2231</strain>
    </source>
</reference>
<dbReference type="GO" id="GO:0043041">
    <property type="term" value="P:amino acid activation for nonribosomal peptide biosynthetic process"/>
    <property type="evidence" value="ECO:0007669"/>
    <property type="project" value="TreeGrafter"/>
</dbReference>
<name>A0A5S3XQN4_9GAMM</name>
<sequence>MPKMSKQPEHPSEVNHRHVTLDQLVLDIMTQNPNGLAIVSQRWQFSFAHLRQQVAQCLRLMDDNLVCHTRPLGIYSNDKRVVLASMLACMIRRTPFVCLDPSFPQLRTDYMLEHSRAGWVLTDCQHLTFSAPSLYVPITEPDKDHDSLSCLVGQNIAWGRHQHDYKYQNEADLVAYIVYTSGTTGQPKGIEISRASLAHKLEFARNFYSLSESDRSLCMVSCCTDTFIQQCMMTLLGGASLHFSDRSLVDPEDFVQFCQLHHITFTDLAPSFCLSLLSDERATMWWQYLSLKILVLGGEELNLSIVKKWHTLGLFTRCRLVNEYGPSEATITSAIHEVQPDDRYLNRIPIGHAVGDSQLLVLDKAGQPASEGELYIGGTGLAIGYLHDEAKTQEKFVELPSGNGFTRYYRTGDLVKQGHTGCLTFLGRFDNQVQIMGQRIELDGIEAVLEKYPQVTLSSVICFENQLIAYVTCATELDHAQLRAHLHAQLPAYMQPNLIEELHDLPLTPIGKIDKKALYAKYEQCAHTQRNQEQLAQEHQPNTVLSAIAGVLNIPIAELNTSRSFRDNGGDSLRALAVQARCKHSDVPVKIWQLLSDSPLGSLPQAHSEQQHSKFDSALLNYALPNKLSMIENPELAKWLVTFSLYCVQAFEVKKITTVLNILLRKYPSLRLCFNTHPEPSQQLTSFTQVGYHSLDCESDTEFKTLVTQHFSAHVAQMGVSDNLLTVQVFDSAFGQYICFAINHMLVDDVSLAQLSSDMMVLLHSPEQFCRKTDLGLFHWQKQLHDIALEGGFNDQADYWLNALDHASVFFAQLNGRIEQNTRSAQYVAKKTVFSATQMADIRTQLAAQGVNIVHGVYAALAETFYWLTGESELLLSQDVHGRTHQAGCVDVSQSVGWFANSVPLLITRHANPSLQLTQAKQDVAQLPNGGHSFLQLLYFAQHHALAEKVKTARPYVHVVYENNALFNLDTLFESARLGISAHKLLDELTLSPDEVLYHLVQVTITECESAGLSISFKASKHILNEQIIERMLHNTVAALTKLV</sequence>